<organism evidence="9 10">
    <name type="scientific">Nibricoccus aquaticus</name>
    <dbReference type="NCBI Taxonomy" id="2576891"/>
    <lineage>
        <taxon>Bacteria</taxon>
        <taxon>Pseudomonadati</taxon>
        <taxon>Verrucomicrobiota</taxon>
        <taxon>Opitutia</taxon>
        <taxon>Opitutales</taxon>
        <taxon>Opitutaceae</taxon>
        <taxon>Nibricoccus</taxon>
    </lineage>
</organism>
<dbReference type="EMBL" id="CP023344">
    <property type="protein sequence ID" value="ATC65556.1"/>
    <property type="molecule type" value="Genomic_DNA"/>
</dbReference>
<name>A0A290QH03_9BACT</name>
<dbReference type="GO" id="GO:0000156">
    <property type="term" value="F:phosphorelay response regulator activity"/>
    <property type="evidence" value="ECO:0007669"/>
    <property type="project" value="TreeGrafter"/>
</dbReference>
<keyword evidence="10" id="KW-1185">Reference proteome</keyword>
<dbReference type="InterPro" id="IPR011006">
    <property type="entry name" value="CheY-like_superfamily"/>
</dbReference>
<dbReference type="PANTHER" id="PTHR42878:SF15">
    <property type="entry name" value="BACTERIOPHYTOCHROME"/>
    <property type="match status" value="1"/>
</dbReference>
<dbReference type="Proteomes" id="UP000217265">
    <property type="component" value="Chromosome"/>
</dbReference>
<evidence type="ECO:0000313" key="9">
    <source>
        <dbReference type="EMBL" id="ATC65556.1"/>
    </source>
</evidence>
<reference evidence="9 10" key="1">
    <citation type="submission" date="2017-09" db="EMBL/GenBank/DDBJ databases">
        <title>Complete genome sequence of Verrucomicrobial strain HZ-65, isolated from freshwater.</title>
        <authorList>
            <person name="Choi A."/>
        </authorList>
    </citation>
    <scope>NUCLEOTIDE SEQUENCE [LARGE SCALE GENOMIC DNA]</scope>
    <source>
        <strain evidence="9 10">HZ-65</strain>
    </source>
</reference>
<dbReference type="InterPro" id="IPR050351">
    <property type="entry name" value="BphY/WalK/GraS-like"/>
</dbReference>
<dbReference type="CDD" id="cd00082">
    <property type="entry name" value="HisKA"/>
    <property type="match status" value="1"/>
</dbReference>
<dbReference type="Pfam" id="PF00512">
    <property type="entry name" value="HisKA"/>
    <property type="match status" value="1"/>
</dbReference>
<dbReference type="Pfam" id="PF02518">
    <property type="entry name" value="HATPase_c"/>
    <property type="match status" value="1"/>
</dbReference>
<evidence type="ECO:0000256" key="5">
    <source>
        <dbReference type="ARBA" id="ARBA00022777"/>
    </source>
</evidence>
<dbReference type="SUPFAM" id="SSF52172">
    <property type="entry name" value="CheY-like"/>
    <property type="match status" value="1"/>
</dbReference>
<dbReference type="Gene3D" id="1.10.287.130">
    <property type="match status" value="1"/>
</dbReference>
<dbReference type="SUPFAM" id="SSF55874">
    <property type="entry name" value="ATPase domain of HSP90 chaperone/DNA topoisomerase II/histidine kinase"/>
    <property type="match status" value="1"/>
</dbReference>
<dbReference type="FunFam" id="3.30.565.10:FF:000006">
    <property type="entry name" value="Sensor histidine kinase WalK"/>
    <property type="match status" value="1"/>
</dbReference>
<evidence type="ECO:0000256" key="6">
    <source>
        <dbReference type="PROSITE-ProRule" id="PRU00169"/>
    </source>
</evidence>
<accession>A0A290QH03</accession>
<feature type="modified residue" description="4-aspartylphosphate" evidence="6">
    <location>
        <position position="57"/>
    </location>
</feature>
<dbReference type="GO" id="GO:0000155">
    <property type="term" value="F:phosphorelay sensor kinase activity"/>
    <property type="evidence" value="ECO:0007669"/>
    <property type="project" value="InterPro"/>
</dbReference>
<dbReference type="OrthoDB" id="9759607at2"/>
<dbReference type="SUPFAM" id="SSF47384">
    <property type="entry name" value="Homodimeric domain of signal transducing histidine kinase"/>
    <property type="match status" value="1"/>
</dbReference>
<dbReference type="EC" id="2.7.13.3" evidence="2"/>
<protein>
    <recommendedName>
        <fullName evidence="2">histidine kinase</fullName>
        <ecNumber evidence="2">2.7.13.3</ecNumber>
    </recommendedName>
</protein>
<evidence type="ECO:0000256" key="4">
    <source>
        <dbReference type="ARBA" id="ARBA00022679"/>
    </source>
</evidence>
<gene>
    <name evidence="9" type="ORF">CMV30_17255</name>
</gene>
<dbReference type="SMART" id="SM00387">
    <property type="entry name" value="HATPase_c"/>
    <property type="match status" value="1"/>
</dbReference>
<evidence type="ECO:0000259" key="8">
    <source>
        <dbReference type="PROSITE" id="PS50110"/>
    </source>
</evidence>
<evidence type="ECO:0000256" key="1">
    <source>
        <dbReference type="ARBA" id="ARBA00000085"/>
    </source>
</evidence>
<evidence type="ECO:0000256" key="3">
    <source>
        <dbReference type="ARBA" id="ARBA00022553"/>
    </source>
</evidence>
<dbReference type="InterPro" id="IPR036097">
    <property type="entry name" value="HisK_dim/P_sf"/>
</dbReference>
<dbReference type="Pfam" id="PF00072">
    <property type="entry name" value="Response_reg"/>
    <property type="match status" value="1"/>
</dbReference>
<dbReference type="AlphaFoldDB" id="A0A290QH03"/>
<keyword evidence="5 9" id="KW-0418">Kinase</keyword>
<comment type="catalytic activity">
    <reaction evidence="1">
        <text>ATP + protein L-histidine = ADP + protein N-phospho-L-histidine.</text>
        <dbReference type="EC" id="2.7.13.3"/>
    </reaction>
</comment>
<dbReference type="InterPro" id="IPR003661">
    <property type="entry name" value="HisK_dim/P_dom"/>
</dbReference>
<feature type="domain" description="Histidine kinase" evidence="7">
    <location>
        <begin position="175"/>
        <end position="389"/>
    </location>
</feature>
<feature type="domain" description="Response regulatory" evidence="8">
    <location>
        <begin position="8"/>
        <end position="125"/>
    </location>
</feature>
<dbReference type="InterPro" id="IPR003594">
    <property type="entry name" value="HATPase_dom"/>
</dbReference>
<evidence type="ECO:0000256" key="2">
    <source>
        <dbReference type="ARBA" id="ARBA00012438"/>
    </source>
</evidence>
<dbReference type="PANTHER" id="PTHR42878">
    <property type="entry name" value="TWO-COMPONENT HISTIDINE KINASE"/>
    <property type="match status" value="1"/>
</dbReference>
<dbReference type="RefSeq" id="WP_096057185.1">
    <property type="nucleotide sequence ID" value="NZ_CP023344.1"/>
</dbReference>
<dbReference type="InterPro" id="IPR005467">
    <property type="entry name" value="His_kinase_dom"/>
</dbReference>
<proteinExistence type="predicted"/>
<dbReference type="Gene3D" id="3.40.50.2300">
    <property type="match status" value="1"/>
</dbReference>
<keyword evidence="4" id="KW-0808">Transferase</keyword>
<evidence type="ECO:0000313" key="10">
    <source>
        <dbReference type="Proteomes" id="UP000217265"/>
    </source>
</evidence>
<evidence type="ECO:0000259" key="7">
    <source>
        <dbReference type="PROSITE" id="PS50109"/>
    </source>
</evidence>
<dbReference type="InterPro" id="IPR004358">
    <property type="entry name" value="Sig_transdc_His_kin-like_C"/>
</dbReference>
<dbReference type="PROSITE" id="PS50109">
    <property type="entry name" value="HIS_KIN"/>
    <property type="match status" value="1"/>
</dbReference>
<sequence>MGDTTATNILIVDDEPRNLLALDAILEPLKQNVTHAHSGAEALRHVLNTQFAVILLDVQMPTMDGFEVASLIRARERSRVVPIVFLTGIGNTQEWVSRGYVAGAVDYMIKPIVPEILRSKVEIFVELAKSRSRIEEELRARVLFTQEIATLNQALQKSNDELLTMNEDLAAFNQTVSHDLRAPLRHIQGFIEILGASLSTQLTEPQQKQFAVIKNSAARMVTLINDLLAFCRLSRAQIQAQRVDMQRLVESVRASLEPDFQDRIIEWDISNLGTVYGDEALLRQVWSNLISNALKYSRKVTPARIVIDSKDERPEKIFRITDNGAGFDMKYAGKLFGVFERLHPEKEFEGVGIGLANVRRIVERHGGRVWAEGSPGNGATFYFALPNAPRDSLS</sequence>
<dbReference type="GO" id="GO:0007234">
    <property type="term" value="P:osmosensory signaling via phosphorelay pathway"/>
    <property type="evidence" value="ECO:0007669"/>
    <property type="project" value="TreeGrafter"/>
</dbReference>
<dbReference type="GO" id="GO:0030295">
    <property type="term" value="F:protein kinase activator activity"/>
    <property type="evidence" value="ECO:0007669"/>
    <property type="project" value="TreeGrafter"/>
</dbReference>
<dbReference type="PROSITE" id="PS50110">
    <property type="entry name" value="RESPONSE_REGULATORY"/>
    <property type="match status" value="1"/>
</dbReference>
<dbReference type="InterPro" id="IPR001789">
    <property type="entry name" value="Sig_transdc_resp-reg_receiver"/>
</dbReference>
<dbReference type="PRINTS" id="PR00344">
    <property type="entry name" value="BCTRLSENSOR"/>
</dbReference>
<dbReference type="Gene3D" id="3.30.565.10">
    <property type="entry name" value="Histidine kinase-like ATPase, C-terminal domain"/>
    <property type="match status" value="1"/>
</dbReference>
<dbReference type="InterPro" id="IPR036890">
    <property type="entry name" value="HATPase_C_sf"/>
</dbReference>
<keyword evidence="3 6" id="KW-0597">Phosphoprotein</keyword>
<dbReference type="KEGG" id="vbh:CMV30_17255"/>
<dbReference type="SMART" id="SM00448">
    <property type="entry name" value="REC"/>
    <property type="match status" value="1"/>
</dbReference>
<dbReference type="SMART" id="SM00388">
    <property type="entry name" value="HisKA"/>
    <property type="match status" value="1"/>
</dbReference>